<dbReference type="PROSITE" id="PS01054">
    <property type="entry name" value="TRANSALDOLASE_1"/>
    <property type="match status" value="1"/>
</dbReference>
<dbReference type="HAMAP" id="MF_00493">
    <property type="entry name" value="Transaldolase_2"/>
    <property type="match status" value="1"/>
</dbReference>
<evidence type="ECO:0000256" key="1">
    <source>
        <dbReference type="ARBA" id="ARBA00003518"/>
    </source>
</evidence>
<accession>A0A0P6Y487</accession>
<dbReference type="PIRSF" id="PIRSF036915">
    <property type="entry name" value="Trnald_Bac_Plnt"/>
    <property type="match status" value="1"/>
</dbReference>
<keyword evidence="13" id="KW-1185">Reference proteome</keyword>
<reference evidence="12 13" key="1">
    <citation type="submission" date="2015-07" db="EMBL/GenBank/DDBJ databases">
        <title>Genome sequence of Ornatilinea apprima DSM 23815.</title>
        <authorList>
            <person name="Hemp J."/>
            <person name="Ward L.M."/>
            <person name="Pace L.A."/>
            <person name="Fischer W.W."/>
        </authorList>
    </citation>
    <scope>NUCLEOTIDE SEQUENCE [LARGE SCALE GENOMIC DNA]</scope>
    <source>
        <strain evidence="12 13">P3M-1</strain>
    </source>
</reference>
<dbReference type="InterPro" id="IPR004732">
    <property type="entry name" value="Transaldolase_2"/>
</dbReference>
<comment type="catalytic activity">
    <reaction evidence="10 11">
        <text>D-sedoheptulose 7-phosphate + D-glyceraldehyde 3-phosphate = D-erythrose 4-phosphate + beta-D-fructose 6-phosphate</text>
        <dbReference type="Rhea" id="RHEA:17053"/>
        <dbReference type="ChEBI" id="CHEBI:16897"/>
        <dbReference type="ChEBI" id="CHEBI:57483"/>
        <dbReference type="ChEBI" id="CHEBI:57634"/>
        <dbReference type="ChEBI" id="CHEBI:59776"/>
        <dbReference type="EC" id="2.2.1.2"/>
    </reaction>
</comment>
<evidence type="ECO:0000256" key="4">
    <source>
        <dbReference type="ARBA" id="ARBA00008426"/>
    </source>
</evidence>
<dbReference type="GO" id="GO:0005737">
    <property type="term" value="C:cytoplasm"/>
    <property type="evidence" value="ECO:0007669"/>
    <property type="project" value="UniProtKB-SubCell"/>
</dbReference>
<keyword evidence="8 11" id="KW-0570">Pentose shunt</keyword>
<dbReference type="Pfam" id="PF00923">
    <property type="entry name" value="TAL_FSA"/>
    <property type="match status" value="1"/>
</dbReference>
<dbReference type="EMBL" id="LGCL01000009">
    <property type="protein sequence ID" value="KPL79791.1"/>
    <property type="molecule type" value="Genomic_DNA"/>
</dbReference>
<dbReference type="NCBIfam" id="NF002881">
    <property type="entry name" value="PRK03343.1"/>
    <property type="match status" value="1"/>
</dbReference>
<dbReference type="InterPro" id="IPR013785">
    <property type="entry name" value="Aldolase_TIM"/>
</dbReference>
<dbReference type="GO" id="GO:0005975">
    <property type="term" value="P:carbohydrate metabolic process"/>
    <property type="evidence" value="ECO:0007669"/>
    <property type="project" value="InterPro"/>
</dbReference>
<evidence type="ECO:0000256" key="8">
    <source>
        <dbReference type="ARBA" id="ARBA00023126"/>
    </source>
</evidence>
<dbReference type="InterPro" id="IPR001585">
    <property type="entry name" value="TAL/FSA"/>
</dbReference>
<evidence type="ECO:0000256" key="7">
    <source>
        <dbReference type="ARBA" id="ARBA00022679"/>
    </source>
</evidence>
<dbReference type="GO" id="GO:0004801">
    <property type="term" value="F:transaldolase activity"/>
    <property type="evidence" value="ECO:0007669"/>
    <property type="project" value="UniProtKB-UniRule"/>
</dbReference>
<protein>
    <recommendedName>
        <fullName evidence="5 11">Transaldolase</fullName>
        <ecNumber evidence="5 11">2.2.1.2</ecNumber>
    </recommendedName>
</protein>
<dbReference type="RefSeq" id="WP_075061323.1">
    <property type="nucleotide sequence ID" value="NZ_LGCL01000009.1"/>
</dbReference>
<evidence type="ECO:0000313" key="13">
    <source>
        <dbReference type="Proteomes" id="UP000050417"/>
    </source>
</evidence>
<dbReference type="PANTHER" id="PTHR10683">
    <property type="entry name" value="TRANSALDOLASE"/>
    <property type="match status" value="1"/>
</dbReference>
<comment type="similarity">
    <text evidence="4 11">Belongs to the transaldolase family. Type 2 subfamily.</text>
</comment>
<keyword evidence="6 11" id="KW-0963">Cytoplasm</keyword>
<evidence type="ECO:0000256" key="9">
    <source>
        <dbReference type="ARBA" id="ARBA00023270"/>
    </source>
</evidence>
<feature type="active site" description="Schiff-base intermediate with substrate" evidence="11">
    <location>
        <position position="139"/>
    </location>
</feature>
<organism evidence="12 13">
    <name type="scientific">Ornatilinea apprima</name>
    <dbReference type="NCBI Taxonomy" id="1134406"/>
    <lineage>
        <taxon>Bacteria</taxon>
        <taxon>Bacillati</taxon>
        <taxon>Chloroflexota</taxon>
        <taxon>Anaerolineae</taxon>
        <taxon>Anaerolineales</taxon>
        <taxon>Anaerolineaceae</taxon>
        <taxon>Ornatilinea</taxon>
    </lineage>
</organism>
<dbReference type="UniPathway" id="UPA00115">
    <property type="reaction ID" value="UER00414"/>
</dbReference>
<dbReference type="InterPro" id="IPR018225">
    <property type="entry name" value="Transaldolase_AS"/>
</dbReference>
<evidence type="ECO:0000313" key="12">
    <source>
        <dbReference type="EMBL" id="KPL79791.1"/>
    </source>
</evidence>
<evidence type="ECO:0000256" key="5">
    <source>
        <dbReference type="ARBA" id="ARBA00013151"/>
    </source>
</evidence>
<evidence type="ECO:0000256" key="10">
    <source>
        <dbReference type="ARBA" id="ARBA00048810"/>
    </source>
</evidence>
<dbReference type="SUPFAM" id="SSF51569">
    <property type="entry name" value="Aldolase"/>
    <property type="match status" value="1"/>
</dbReference>
<keyword evidence="9 11" id="KW-0704">Schiff base</keyword>
<comment type="function">
    <text evidence="1 11">Transaldolase is important for the balance of metabolites in the pentose-phosphate pathway.</text>
</comment>
<dbReference type="Proteomes" id="UP000050417">
    <property type="component" value="Unassembled WGS sequence"/>
</dbReference>
<dbReference type="PANTHER" id="PTHR10683:SF31">
    <property type="entry name" value="TRANSALDOLASE"/>
    <property type="match status" value="1"/>
</dbReference>
<comment type="pathway">
    <text evidence="3 11">Carbohydrate degradation; pentose phosphate pathway; D-glyceraldehyde 3-phosphate and beta-D-fructose 6-phosphate from D-ribose 5-phosphate and D-xylulose 5-phosphate (non-oxidative stage): step 2/3.</text>
</comment>
<comment type="subcellular location">
    <subcellularLocation>
        <location evidence="2 11">Cytoplasm</location>
    </subcellularLocation>
</comment>
<gene>
    <name evidence="11" type="primary">tal</name>
    <name evidence="12" type="ORF">ADN00_02175</name>
</gene>
<dbReference type="AlphaFoldDB" id="A0A0P6Y487"/>
<evidence type="ECO:0000256" key="2">
    <source>
        <dbReference type="ARBA" id="ARBA00004496"/>
    </source>
</evidence>
<dbReference type="EC" id="2.2.1.2" evidence="5 11"/>
<sequence>MSDIPKLHALGQSIWYDNIQRKLLENGYLSGLIASGDIRGVTSNPSIFHAAITKSSDYDAALEPLAQKGLSAEEIFYELAVEDIRNAADLFQNLYQETDALDGYVSIEVSPYLAKDEQGTVAEALRLWQWIDRPNICIKIPATQEGIGAIRAAIAAGINVNVTLIFSLERYADVIEAYLSGLEDRVAQGLPVNHIASVASFFVSRVDSSVDSLLDAIAQQAGPNAAKAQSLKGKAAIANARLAYNLFKDKFFTERFEKLQAHGARVQRPLWASTSTKNPQYRDVIYVEELIGPYTVNTMPPQTLDAFRDHGKAALTVDVPREESQAVINDLQSLGISMSQVTEQLEIDGVKAFSDAFTSLLTSLEERAQR</sequence>
<dbReference type="GO" id="GO:0006098">
    <property type="term" value="P:pentose-phosphate shunt"/>
    <property type="evidence" value="ECO:0007669"/>
    <property type="project" value="UniProtKB-UniRule"/>
</dbReference>
<dbReference type="NCBIfam" id="TIGR00876">
    <property type="entry name" value="tal_mycobact"/>
    <property type="match status" value="1"/>
</dbReference>
<dbReference type="PATRIC" id="fig|1134406.4.peg.2757"/>
<evidence type="ECO:0000256" key="11">
    <source>
        <dbReference type="HAMAP-Rule" id="MF_00493"/>
    </source>
</evidence>
<name>A0A0P6Y487_9CHLR</name>
<evidence type="ECO:0000256" key="3">
    <source>
        <dbReference type="ARBA" id="ARBA00004857"/>
    </source>
</evidence>
<comment type="caution">
    <text evidence="12">The sequence shown here is derived from an EMBL/GenBank/DDBJ whole genome shotgun (WGS) entry which is preliminary data.</text>
</comment>
<dbReference type="Gene3D" id="3.20.20.70">
    <property type="entry name" value="Aldolase class I"/>
    <property type="match status" value="1"/>
</dbReference>
<proteinExistence type="inferred from homology"/>
<evidence type="ECO:0000256" key="6">
    <source>
        <dbReference type="ARBA" id="ARBA00022490"/>
    </source>
</evidence>
<dbReference type="STRING" id="1134406.ADN00_02175"/>
<dbReference type="OrthoDB" id="140919at2"/>
<keyword evidence="7 11" id="KW-0808">Transferase</keyword>
<dbReference type="CDD" id="cd00955">
    <property type="entry name" value="Transaldolase_like"/>
    <property type="match status" value="1"/>
</dbReference>